<comment type="caution">
    <text evidence="3">The sequence shown here is derived from an EMBL/GenBank/DDBJ whole genome shotgun (WGS) entry which is preliminary data.</text>
</comment>
<dbReference type="PIRSF" id="PIRSF001549">
    <property type="entry name" value="His-tRNA_synth"/>
    <property type="match status" value="1"/>
</dbReference>
<dbReference type="GO" id="GO:0140096">
    <property type="term" value="F:catalytic activity, acting on a protein"/>
    <property type="evidence" value="ECO:0007669"/>
    <property type="project" value="UniProtKB-ARBA"/>
</dbReference>
<feature type="domain" description="Class II Histidinyl-tRNA synthetase (HisRS)-like catalytic core" evidence="2">
    <location>
        <begin position="10"/>
        <end position="301"/>
    </location>
</feature>
<feature type="binding site" evidence="1">
    <location>
        <begin position="66"/>
        <end position="68"/>
    </location>
    <ligand>
        <name>L-histidine</name>
        <dbReference type="ChEBI" id="CHEBI:57595"/>
    </ligand>
</feature>
<proteinExistence type="predicted"/>
<dbReference type="InterPro" id="IPR041715">
    <property type="entry name" value="HisRS-like_core"/>
</dbReference>
<feature type="binding site" evidence="1">
    <location>
        <begin position="255"/>
        <end position="256"/>
    </location>
    <ligand>
        <name>L-histidine</name>
        <dbReference type="ChEBI" id="CHEBI:57595"/>
    </ligand>
</feature>
<evidence type="ECO:0000259" key="2">
    <source>
        <dbReference type="Pfam" id="PF13393"/>
    </source>
</evidence>
<evidence type="ECO:0000256" key="1">
    <source>
        <dbReference type="PIRSR" id="PIRSR001549-1"/>
    </source>
</evidence>
<dbReference type="Proteomes" id="UP000824159">
    <property type="component" value="Unassembled WGS sequence"/>
</dbReference>
<dbReference type="SUPFAM" id="SSF55681">
    <property type="entry name" value="Class II aaRS and biotin synthetases"/>
    <property type="match status" value="1"/>
</dbReference>
<keyword evidence="3" id="KW-0808">Transferase</keyword>
<reference evidence="3" key="1">
    <citation type="submission" date="2020-10" db="EMBL/GenBank/DDBJ databases">
        <authorList>
            <person name="Gilroy R."/>
        </authorList>
    </citation>
    <scope>NUCLEOTIDE SEQUENCE</scope>
    <source>
        <strain evidence="3">CHK176-22527</strain>
    </source>
</reference>
<dbReference type="EMBL" id="DVLX01000080">
    <property type="protein sequence ID" value="HIT99853.1"/>
    <property type="molecule type" value="Genomic_DNA"/>
</dbReference>
<feature type="binding site" evidence="1">
    <location>
        <position position="106"/>
    </location>
    <ligand>
        <name>L-histidine</name>
        <dbReference type="ChEBI" id="CHEBI:57595"/>
    </ligand>
</feature>
<organism evidence="3 4">
    <name type="scientific">Candidatus Allocopromorpha excrementavium</name>
    <dbReference type="NCBI Taxonomy" id="2840741"/>
    <lineage>
        <taxon>Bacteria</taxon>
        <taxon>Bacillati</taxon>
        <taxon>Bacillota</taxon>
        <taxon>Clostridia</taxon>
        <taxon>Eubacteriales</taxon>
        <taxon>Eubacteriaceae</taxon>
        <taxon>Eubacteriaceae incertae sedis</taxon>
        <taxon>Candidatus Allocopromorpha</taxon>
    </lineage>
</organism>
<feature type="binding site" evidence="1">
    <location>
        <position position="110"/>
    </location>
    <ligand>
        <name>L-histidine</name>
        <dbReference type="ChEBI" id="CHEBI:57595"/>
    </ligand>
</feature>
<protein>
    <submittedName>
        <fullName evidence="3">ATP phosphoribosyltransferase regulatory subunit</fullName>
    </submittedName>
</protein>
<accession>A0A9D1HCS2</accession>
<keyword evidence="3" id="KW-0328">Glycosyltransferase</keyword>
<dbReference type="GO" id="GO:0006427">
    <property type="term" value="P:histidyl-tRNA aminoacylation"/>
    <property type="evidence" value="ECO:0007669"/>
    <property type="project" value="TreeGrafter"/>
</dbReference>
<dbReference type="PANTHER" id="PTHR43707:SF1">
    <property type="entry name" value="HISTIDINE--TRNA LIGASE, MITOCHONDRIAL-RELATED"/>
    <property type="match status" value="1"/>
</dbReference>
<dbReference type="GO" id="GO:0005737">
    <property type="term" value="C:cytoplasm"/>
    <property type="evidence" value="ECO:0007669"/>
    <property type="project" value="InterPro"/>
</dbReference>
<dbReference type="AlphaFoldDB" id="A0A9D1HCS2"/>
<dbReference type="GO" id="GO:0016757">
    <property type="term" value="F:glycosyltransferase activity"/>
    <property type="evidence" value="ECO:0007669"/>
    <property type="project" value="UniProtKB-KW"/>
</dbReference>
<gene>
    <name evidence="3" type="ORF">IAD12_06335</name>
</gene>
<dbReference type="InterPro" id="IPR045864">
    <property type="entry name" value="aa-tRNA-synth_II/BPL/LPL"/>
</dbReference>
<evidence type="ECO:0000313" key="4">
    <source>
        <dbReference type="Proteomes" id="UP000824159"/>
    </source>
</evidence>
<feature type="binding site" evidence="1">
    <location>
        <position position="93"/>
    </location>
    <ligand>
        <name>L-histidine</name>
        <dbReference type="ChEBI" id="CHEBI:57595"/>
    </ligand>
</feature>
<reference evidence="3" key="2">
    <citation type="journal article" date="2021" name="PeerJ">
        <title>Extensive microbial diversity within the chicken gut microbiome revealed by metagenomics and culture.</title>
        <authorList>
            <person name="Gilroy R."/>
            <person name="Ravi A."/>
            <person name="Getino M."/>
            <person name="Pursley I."/>
            <person name="Horton D.L."/>
            <person name="Alikhan N.F."/>
            <person name="Baker D."/>
            <person name="Gharbi K."/>
            <person name="Hall N."/>
            <person name="Watson M."/>
            <person name="Adriaenssens E.M."/>
            <person name="Foster-Nyarko E."/>
            <person name="Jarju S."/>
            <person name="Secka A."/>
            <person name="Antonio M."/>
            <person name="Oren A."/>
            <person name="Chaudhuri R.R."/>
            <person name="La Ragione R."/>
            <person name="Hildebrand F."/>
            <person name="Pallen M.J."/>
        </authorList>
    </citation>
    <scope>NUCLEOTIDE SEQUENCE</scope>
    <source>
        <strain evidence="3">CHK176-22527</strain>
    </source>
</reference>
<dbReference type="InterPro" id="IPR004516">
    <property type="entry name" value="HisRS/HisZ"/>
</dbReference>
<dbReference type="GO" id="GO:0004821">
    <property type="term" value="F:histidine-tRNA ligase activity"/>
    <property type="evidence" value="ECO:0007669"/>
    <property type="project" value="TreeGrafter"/>
</dbReference>
<sequence>MEYNLKPDERASLELRGLYEKYGYRKYKMGKFEEYSLYFSNSNFLSSDKVLTFNDLDGRLLAMKPDVTLSVINNTSATDEKTEKIYYIENVYRENKESHCFKEINQMGLEYLGAVDGYAVSEVMTLAAESMRMIDEDYLIVISHMDYVIELLNTMDIDENDRTGILNGIRRKNTAEIREKAKSAGVSEKDTELLCSVPFLYGSVGETVKKAKASAKNDAMAQIAEEVGRYCGILDKMGYGNNIQLDFSMVNDIDYYNGIIFHGYVRNLPGCVLAGGQYDKAMSLLGKKGKAIGFAIYLDELMKGKHVPDKYDVDAVLIYEDGELLEDIIKAVDSLQKKGLSVSAQRGSCRSIRFREKYILKKGVVVKEEK</sequence>
<name>A0A9D1HCS2_9FIRM</name>
<dbReference type="PANTHER" id="PTHR43707">
    <property type="entry name" value="HISTIDYL-TRNA SYNTHETASE"/>
    <property type="match status" value="1"/>
</dbReference>
<dbReference type="Pfam" id="PF13393">
    <property type="entry name" value="tRNA-synt_His"/>
    <property type="match status" value="1"/>
</dbReference>
<dbReference type="Gene3D" id="3.30.930.10">
    <property type="entry name" value="Bira Bifunctional Protein, Domain 2"/>
    <property type="match status" value="1"/>
</dbReference>
<evidence type="ECO:0000313" key="3">
    <source>
        <dbReference type="EMBL" id="HIT99853.1"/>
    </source>
</evidence>